<dbReference type="Proteomes" id="UP000487757">
    <property type="component" value="Unassembled WGS sequence"/>
</dbReference>
<evidence type="ECO:0000313" key="3">
    <source>
        <dbReference type="Proteomes" id="UP000487757"/>
    </source>
</evidence>
<dbReference type="InterPro" id="IPR029058">
    <property type="entry name" value="AB_hydrolase_fold"/>
</dbReference>
<name>A0A7K0FVB8_9SPHI</name>
<accession>A0A7K0FVB8</accession>
<keyword evidence="3" id="KW-1185">Reference proteome</keyword>
<feature type="domain" description="AB hydrolase-1" evidence="1">
    <location>
        <begin position="77"/>
        <end position="206"/>
    </location>
</feature>
<dbReference type="SUPFAM" id="SSF53474">
    <property type="entry name" value="alpha/beta-Hydrolases"/>
    <property type="match status" value="1"/>
</dbReference>
<gene>
    <name evidence="2" type="ORF">GJU39_05335</name>
</gene>
<comment type="caution">
    <text evidence="2">The sequence shown here is derived from an EMBL/GenBank/DDBJ whole genome shotgun (WGS) entry which is preliminary data.</text>
</comment>
<reference evidence="2 3" key="1">
    <citation type="submission" date="2019-11" db="EMBL/GenBank/DDBJ databases">
        <title>Pedobacter petrophilus genome.</title>
        <authorList>
            <person name="Feldbauer M.J."/>
            <person name="Newman J.D."/>
        </authorList>
    </citation>
    <scope>NUCLEOTIDE SEQUENCE [LARGE SCALE GENOMIC DNA]</scope>
    <source>
        <strain evidence="2 3">LMG 29686</strain>
    </source>
</reference>
<sequence>MKRLKQLTNSLKTTAENPDDGQMREFIFYSPKMPLRIHQEELVAAAKIFTLAVYDPYFTQSNLEINCFSWGIGKIKILLTHGWASKALDFYELIVELLKMDDVEVIAFDAPGNGSSGSDLSNLMFYTDAVKSIASNYTQPDFVIGHSLGSMANVIALQDLNLSPKMLISIAPLIRLKEKFAQSLTSVGIAAVHQDRFFDNFAKEFPVRASYFNLVNLYEENRNFNHFVAFDPEDDISTYPFLKEFLDKFPDINATAYEGVGHYKILKSNEVINDIVLKITAAK</sequence>
<dbReference type="Gene3D" id="3.40.50.1820">
    <property type="entry name" value="alpha/beta hydrolase"/>
    <property type="match status" value="1"/>
</dbReference>
<proteinExistence type="predicted"/>
<keyword evidence="2" id="KW-0378">Hydrolase</keyword>
<dbReference type="InterPro" id="IPR000073">
    <property type="entry name" value="AB_hydrolase_1"/>
</dbReference>
<evidence type="ECO:0000259" key="1">
    <source>
        <dbReference type="Pfam" id="PF12697"/>
    </source>
</evidence>
<protein>
    <submittedName>
        <fullName evidence="2">Alpha/beta fold hydrolase</fullName>
    </submittedName>
</protein>
<evidence type="ECO:0000313" key="2">
    <source>
        <dbReference type="EMBL" id="MRX75508.1"/>
    </source>
</evidence>
<dbReference type="AlphaFoldDB" id="A0A7K0FVB8"/>
<dbReference type="RefSeq" id="WP_154279666.1">
    <property type="nucleotide sequence ID" value="NZ_JBHUJQ010000001.1"/>
</dbReference>
<dbReference type="Pfam" id="PF12697">
    <property type="entry name" value="Abhydrolase_6"/>
    <property type="match status" value="1"/>
</dbReference>
<dbReference type="GO" id="GO:0016787">
    <property type="term" value="F:hydrolase activity"/>
    <property type="evidence" value="ECO:0007669"/>
    <property type="project" value="UniProtKB-KW"/>
</dbReference>
<dbReference type="OrthoDB" id="1490177at2"/>
<dbReference type="EMBL" id="WKKH01000006">
    <property type="protein sequence ID" value="MRX75508.1"/>
    <property type="molecule type" value="Genomic_DNA"/>
</dbReference>
<organism evidence="2 3">
    <name type="scientific">Pedobacter petrophilus</name>
    <dbReference type="NCBI Taxonomy" id="1908241"/>
    <lineage>
        <taxon>Bacteria</taxon>
        <taxon>Pseudomonadati</taxon>
        <taxon>Bacteroidota</taxon>
        <taxon>Sphingobacteriia</taxon>
        <taxon>Sphingobacteriales</taxon>
        <taxon>Sphingobacteriaceae</taxon>
        <taxon>Pedobacter</taxon>
    </lineage>
</organism>